<dbReference type="EMBL" id="CP140009">
    <property type="protein sequence ID" value="WQD69843.1"/>
    <property type="molecule type" value="Genomic_DNA"/>
</dbReference>
<protein>
    <submittedName>
        <fullName evidence="1">GFA family protein</fullName>
    </submittedName>
</protein>
<name>A0ACD4XLM4_PSEFL</name>
<gene>
    <name evidence="1" type="ORF">U0037_17410</name>
</gene>
<organism evidence="1 2">
    <name type="scientific">Pseudomonas fluorescens</name>
    <dbReference type="NCBI Taxonomy" id="294"/>
    <lineage>
        <taxon>Bacteria</taxon>
        <taxon>Pseudomonadati</taxon>
        <taxon>Pseudomonadota</taxon>
        <taxon>Gammaproteobacteria</taxon>
        <taxon>Pseudomonadales</taxon>
        <taxon>Pseudomonadaceae</taxon>
        <taxon>Pseudomonas</taxon>
    </lineage>
</organism>
<proteinExistence type="predicted"/>
<sequence>MQLEGSCHCGAVTFSLTSAHPYPYQRCYCSICRKTQGGGGYAINLAGDAQSLKVRGRKLISIYHARLKPEGASRAHASSAERHFCSQCGSALWLFSPEWPALIHPFASAIDTPLPVPPEHTHLMLGSKAPWVEVTLRQGDLQFDEYPEESIAQWHERLGRRLQTYPSPPEFLTP</sequence>
<accession>A0ACD4XLM4</accession>
<keyword evidence="2" id="KW-1185">Reference proteome</keyword>
<evidence type="ECO:0000313" key="2">
    <source>
        <dbReference type="Proteomes" id="UP001325023"/>
    </source>
</evidence>
<evidence type="ECO:0000313" key="1">
    <source>
        <dbReference type="EMBL" id="WQD69843.1"/>
    </source>
</evidence>
<reference evidence="1" key="1">
    <citation type="submission" date="2023-12" db="EMBL/GenBank/DDBJ databases">
        <title>Genome sequencing and assembly of bacterial species from a model synthetic community.</title>
        <authorList>
            <person name="Hogle S.L."/>
        </authorList>
    </citation>
    <scope>NUCLEOTIDE SEQUENCE</scope>
    <source>
        <strain evidence="1">SBW25</strain>
    </source>
</reference>
<dbReference type="Proteomes" id="UP001325023">
    <property type="component" value="Chromosome"/>
</dbReference>